<keyword evidence="5" id="KW-0547">Nucleotide-binding</keyword>
<gene>
    <name evidence="9" type="ORF">Cni_G06842</name>
</gene>
<evidence type="ECO:0000259" key="7">
    <source>
        <dbReference type="Pfam" id="PF02875"/>
    </source>
</evidence>
<dbReference type="InterPro" id="IPR004101">
    <property type="entry name" value="Mur_ligase_C"/>
</dbReference>
<dbReference type="PANTHER" id="PTHR43692">
    <property type="entry name" value="UDP-N-ACETYLMURAMOYLALANINE--D-GLUTAMATE LIGASE"/>
    <property type="match status" value="1"/>
</dbReference>
<evidence type="ECO:0000256" key="1">
    <source>
        <dbReference type="ARBA" id="ARBA00004496"/>
    </source>
</evidence>
<evidence type="ECO:0000256" key="5">
    <source>
        <dbReference type="ARBA" id="ARBA00022741"/>
    </source>
</evidence>
<keyword evidence="3" id="KW-0963">Cytoplasm</keyword>
<dbReference type="Pfam" id="PF21799">
    <property type="entry name" value="MurD-like_N"/>
    <property type="match status" value="1"/>
</dbReference>
<organism evidence="9 10">
    <name type="scientific">Canna indica</name>
    <name type="common">Indian-shot</name>
    <dbReference type="NCBI Taxonomy" id="4628"/>
    <lineage>
        <taxon>Eukaryota</taxon>
        <taxon>Viridiplantae</taxon>
        <taxon>Streptophyta</taxon>
        <taxon>Embryophyta</taxon>
        <taxon>Tracheophyta</taxon>
        <taxon>Spermatophyta</taxon>
        <taxon>Magnoliopsida</taxon>
        <taxon>Liliopsida</taxon>
        <taxon>Zingiberales</taxon>
        <taxon>Cannaceae</taxon>
        <taxon>Canna</taxon>
    </lineage>
</organism>
<sequence>MAAPSISLGLLSDFAVSPKPSSALHLRVRCSFENLKGQRVAVVGLGASGRAAAKLALSRGASVVAIDKNEQLVPLEGDPQFSEYTDLKTILGYCDSKQLANTDRVVVSPGVPLWEYGLSSFLHSGKLVMSELDFAAEMLPQDMKIIAVIGTNGKSTVTSFSGQVAIILNLTSDHLERHKTMKNYAEIKCRLFSHMKHTKLAVLPVDNCNVARVGGYPGIKMDFKTKVTTFSFPTTGFVAHLQLGDLKALGAHNESNAAVAAFSVLGLDVGIDCEFIESTVGILSILPHRMQVVCTDADGITWVDDSKATNIESTLTGLKGFKEQKAVVLLGGLAKALNEQDTSGFEQLIDVLKHHKGVVTFGSSGAMIQKTLCDGGLRIPCVRAMNLEEAVHIAKSMATYG</sequence>
<dbReference type="InterPro" id="IPR013221">
    <property type="entry name" value="Mur_ligase_cen"/>
</dbReference>
<evidence type="ECO:0000313" key="9">
    <source>
        <dbReference type="EMBL" id="WOK98132.1"/>
    </source>
</evidence>
<dbReference type="Gene3D" id="3.40.50.720">
    <property type="entry name" value="NAD(P)-binding Rossmann-like Domain"/>
    <property type="match status" value="1"/>
</dbReference>
<comment type="subcellular location">
    <subcellularLocation>
        <location evidence="1">Cytoplasm</location>
    </subcellularLocation>
</comment>
<dbReference type="SUPFAM" id="SSF53244">
    <property type="entry name" value="MurD-like peptide ligases, peptide-binding domain"/>
    <property type="match status" value="1"/>
</dbReference>
<dbReference type="EMBL" id="CP136891">
    <property type="protein sequence ID" value="WOK98132.1"/>
    <property type="molecule type" value="Genomic_DNA"/>
</dbReference>
<keyword evidence="6" id="KW-0067">ATP-binding</keyword>
<dbReference type="SUPFAM" id="SSF53623">
    <property type="entry name" value="MurD-like peptide ligases, catalytic domain"/>
    <property type="match status" value="1"/>
</dbReference>
<dbReference type="GO" id="GO:0008360">
    <property type="term" value="P:regulation of cell shape"/>
    <property type="evidence" value="ECO:0007669"/>
    <property type="project" value="InterPro"/>
</dbReference>
<name>A0AAQ3K039_9LILI</name>
<dbReference type="GO" id="GO:0051301">
    <property type="term" value="P:cell division"/>
    <property type="evidence" value="ECO:0007669"/>
    <property type="project" value="InterPro"/>
</dbReference>
<dbReference type="Pfam" id="PF08245">
    <property type="entry name" value="Mur_ligase_M"/>
    <property type="match status" value="1"/>
</dbReference>
<feature type="domain" description="Mur ligase C-terminal" evidence="7">
    <location>
        <begin position="288"/>
        <end position="399"/>
    </location>
</feature>
<dbReference type="SUPFAM" id="SSF51984">
    <property type="entry name" value="MurCD N-terminal domain"/>
    <property type="match status" value="1"/>
</dbReference>
<dbReference type="InterPro" id="IPR036615">
    <property type="entry name" value="Mur_ligase_C_dom_sf"/>
</dbReference>
<feature type="domain" description="Mur ligase central" evidence="8">
    <location>
        <begin position="163"/>
        <end position="261"/>
    </location>
</feature>
<dbReference type="Proteomes" id="UP001327560">
    <property type="component" value="Chromosome 2"/>
</dbReference>
<evidence type="ECO:0000256" key="3">
    <source>
        <dbReference type="ARBA" id="ARBA00022490"/>
    </source>
</evidence>
<dbReference type="GO" id="GO:0008764">
    <property type="term" value="F:UDP-N-acetylmuramoylalanine-D-glutamate ligase activity"/>
    <property type="evidence" value="ECO:0007669"/>
    <property type="project" value="UniProtKB-EC"/>
</dbReference>
<keyword evidence="10" id="KW-1185">Reference proteome</keyword>
<protein>
    <recommendedName>
        <fullName evidence="11">Mur ligase central domain-containing protein</fullName>
    </recommendedName>
</protein>
<proteinExistence type="predicted"/>
<dbReference type="Gene3D" id="3.90.190.20">
    <property type="entry name" value="Mur ligase, C-terminal domain"/>
    <property type="match status" value="1"/>
</dbReference>
<evidence type="ECO:0008006" key="11">
    <source>
        <dbReference type="Google" id="ProtNLM"/>
    </source>
</evidence>
<accession>A0AAQ3K039</accession>
<evidence type="ECO:0000256" key="4">
    <source>
        <dbReference type="ARBA" id="ARBA00022598"/>
    </source>
</evidence>
<dbReference type="Pfam" id="PF02875">
    <property type="entry name" value="Mur_ligase_C"/>
    <property type="match status" value="1"/>
</dbReference>
<dbReference type="GO" id="GO:0005524">
    <property type="term" value="F:ATP binding"/>
    <property type="evidence" value="ECO:0007669"/>
    <property type="project" value="UniProtKB-KW"/>
</dbReference>
<dbReference type="InterPro" id="IPR036565">
    <property type="entry name" value="Mur-like_cat_sf"/>
</dbReference>
<dbReference type="Gene3D" id="3.40.1190.10">
    <property type="entry name" value="Mur-like, catalytic domain"/>
    <property type="match status" value="1"/>
</dbReference>
<dbReference type="AlphaFoldDB" id="A0AAQ3K039"/>
<reference evidence="9 10" key="1">
    <citation type="submission" date="2023-10" db="EMBL/GenBank/DDBJ databases">
        <title>Chromosome-scale genome assembly provides insights into flower coloration mechanisms of Canna indica.</title>
        <authorList>
            <person name="Li C."/>
        </authorList>
    </citation>
    <scope>NUCLEOTIDE SEQUENCE [LARGE SCALE GENOMIC DNA]</scope>
    <source>
        <tissue evidence="9">Flower</tissue>
    </source>
</reference>
<evidence type="ECO:0000256" key="2">
    <source>
        <dbReference type="ARBA" id="ARBA00004752"/>
    </source>
</evidence>
<evidence type="ECO:0000259" key="8">
    <source>
        <dbReference type="Pfam" id="PF08245"/>
    </source>
</evidence>
<evidence type="ECO:0000256" key="6">
    <source>
        <dbReference type="ARBA" id="ARBA00022840"/>
    </source>
</evidence>
<comment type="pathway">
    <text evidence="2">Cell wall biogenesis; peptidoglycan biosynthesis.</text>
</comment>
<dbReference type="PANTHER" id="PTHR43692:SF1">
    <property type="entry name" value="UDP-N-ACETYLMURAMOYLALANINE--D-GLUTAMATE LIGASE"/>
    <property type="match status" value="1"/>
</dbReference>
<keyword evidence="4" id="KW-0436">Ligase</keyword>
<evidence type="ECO:0000313" key="10">
    <source>
        <dbReference type="Proteomes" id="UP001327560"/>
    </source>
</evidence>
<dbReference type="GO" id="GO:0005737">
    <property type="term" value="C:cytoplasm"/>
    <property type="evidence" value="ECO:0007669"/>
    <property type="project" value="UniProtKB-SubCell"/>
</dbReference>
<dbReference type="InterPro" id="IPR005762">
    <property type="entry name" value="MurD"/>
</dbReference>